<feature type="domain" description="Aminoacyl-transfer RNA synthetases class-II family profile" evidence="10">
    <location>
        <begin position="159"/>
        <end position="480"/>
    </location>
</feature>
<comment type="catalytic activity">
    <reaction evidence="8 9">
        <text>tRNA(His) + L-histidine + ATP = L-histidyl-tRNA(His) + AMP + diphosphate + H(+)</text>
        <dbReference type="Rhea" id="RHEA:17313"/>
        <dbReference type="Rhea" id="RHEA-COMP:9665"/>
        <dbReference type="Rhea" id="RHEA-COMP:9689"/>
        <dbReference type="ChEBI" id="CHEBI:15378"/>
        <dbReference type="ChEBI" id="CHEBI:30616"/>
        <dbReference type="ChEBI" id="CHEBI:33019"/>
        <dbReference type="ChEBI" id="CHEBI:57595"/>
        <dbReference type="ChEBI" id="CHEBI:78442"/>
        <dbReference type="ChEBI" id="CHEBI:78527"/>
        <dbReference type="ChEBI" id="CHEBI:456215"/>
        <dbReference type="EC" id="6.1.1.21"/>
    </reaction>
</comment>
<evidence type="ECO:0000256" key="5">
    <source>
        <dbReference type="ARBA" id="ARBA00022884"/>
    </source>
</evidence>
<keyword evidence="3 9" id="KW-0547">Nucleotide-binding</keyword>
<protein>
    <recommendedName>
        <fullName evidence="9">Histidine--tRNA ligase</fullName>
        <ecNumber evidence="9">6.1.1.21</ecNumber>
    </recommendedName>
    <alternativeName>
        <fullName evidence="9">Histidyl-tRNA synthetase</fullName>
        <shortName evidence="9">HisRS</shortName>
    </alternativeName>
</protein>
<dbReference type="InterPro" id="IPR004154">
    <property type="entry name" value="Anticodon-bd"/>
</dbReference>
<evidence type="ECO:0000256" key="2">
    <source>
        <dbReference type="ARBA" id="ARBA00022555"/>
    </source>
</evidence>
<dbReference type="HAMAP" id="MF_00127">
    <property type="entry name" value="His_tRNA_synth"/>
    <property type="match status" value="1"/>
</dbReference>
<dbReference type="Pfam" id="PF13393">
    <property type="entry name" value="tRNA-synt_His"/>
    <property type="match status" value="1"/>
</dbReference>
<evidence type="ECO:0000313" key="12">
    <source>
        <dbReference type="Proteomes" id="UP000034852"/>
    </source>
</evidence>
<comment type="subunit">
    <text evidence="9">Homodimer.</text>
</comment>
<dbReference type="PANTHER" id="PTHR11476:SF7">
    <property type="entry name" value="HISTIDINE--TRNA LIGASE"/>
    <property type="match status" value="1"/>
</dbReference>
<dbReference type="InterPro" id="IPR006195">
    <property type="entry name" value="aa-tRNA-synth_II"/>
</dbReference>
<keyword evidence="6 9" id="KW-0648">Protein biosynthesis</keyword>
<dbReference type="Gene3D" id="3.30.980.10">
    <property type="entry name" value="Threonyl-trna Synthetase, Chain A, domain 2"/>
    <property type="match status" value="1"/>
</dbReference>
<dbReference type="AlphaFoldDB" id="A0A0G0H7G6"/>
<dbReference type="PATRIC" id="fig|1619087.5.peg.677"/>
<sequence length="568" mass="64496">MAILQARLESLQHIVLRTLMKNYSAKQVGVQKYEDKIRLDVKSDVDLTQIDKKEFELNVNNVINRKLDVSNKTYPINELPEGIDISLLRGKQMNEVRVVSIGDFDSEPCDDVHVSNTSEIGQYKLLSIEKVGKDTYRFMNSVQGLGDAESKDVPQKIEPRLLKGFRDFLPEELKLRKKVFAIFEKIFEKYGYEPLETPILEYFDILMGKYGEEEKLVYKFEDSGGRKVAMKYDLTVPTARVLAQYQDKIKLPFKRYQIQPVWRADNTQKGRFREFYQCDADCLGTASMTADAEFISMAIEILEKLGFKEFLVRINNRKILNAISKYAEAEDKFYEIVYAIDKWDKRTPAATKDDLIAKGLSDAQVEKVFSCINLLGTTSMEKLNDLEKKLGSIPEGKEGINELREIIGLVNNEVILKYDPTIARGLTYYTGPVWEITVIEGGVGSVAGCGRYDKLVGSYLGRDIPATGGSFGIERIIEVMKDRGMALNDQSEEQEKIMVANMEGFTKEAFDLAAKLRAEGKIVFLYPEAKKLGKQLEFADKKGFDKVYILGENEINAGGAPQVKEMKR</sequence>
<evidence type="ECO:0000256" key="4">
    <source>
        <dbReference type="ARBA" id="ARBA00022840"/>
    </source>
</evidence>
<dbReference type="InterPro" id="IPR015807">
    <property type="entry name" value="His-tRNA-ligase"/>
</dbReference>
<dbReference type="GO" id="GO:0006427">
    <property type="term" value="P:histidyl-tRNA aminoacylation"/>
    <property type="evidence" value="ECO:0007669"/>
    <property type="project" value="UniProtKB-UniRule"/>
</dbReference>
<dbReference type="InterPro" id="IPR018163">
    <property type="entry name" value="Thr/Ala-tRNA-synth_IIc_edit"/>
</dbReference>
<dbReference type="GO" id="GO:0005524">
    <property type="term" value="F:ATP binding"/>
    <property type="evidence" value="ECO:0007669"/>
    <property type="project" value="UniProtKB-UniRule"/>
</dbReference>
<evidence type="ECO:0000256" key="1">
    <source>
        <dbReference type="ARBA" id="ARBA00008226"/>
    </source>
</evidence>
<keyword evidence="2" id="KW-0820">tRNA-binding</keyword>
<evidence type="ECO:0000259" key="10">
    <source>
        <dbReference type="PROSITE" id="PS50862"/>
    </source>
</evidence>
<comment type="similarity">
    <text evidence="1 9">Belongs to the class-II aminoacyl-tRNA synthetase family.</text>
</comment>
<dbReference type="InterPro" id="IPR036621">
    <property type="entry name" value="Anticodon-bd_dom_sf"/>
</dbReference>
<dbReference type="PANTHER" id="PTHR11476">
    <property type="entry name" value="HISTIDYL-TRNA SYNTHETASE"/>
    <property type="match status" value="1"/>
</dbReference>
<evidence type="ECO:0000256" key="6">
    <source>
        <dbReference type="ARBA" id="ARBA00022917"/>
    </source>
</evidence>
<dbReference type="SUPFAM" id="SSF55186">
    <property type="entry name" value="ThrRS/AlaRS common domain"/>
    <property type="match status" value="1"/>
</dbReference>
<evidence type="ECO:0000313" key="11">
    <source>
        <dbReference type="EMBL" id="KKQ34485.1"/>
    </source>
</evidence>
<reference evidence="11 12" key="1">
    <citation type="journal article" date="2015" name="Nature">
        <title>rRNA introns, odd ribosomes, and small enigmatic genomes across a large radiation of phyla.</title>
        <authorList>
            <person name="Brown C.T."/>
            <person name="Hug L.A."/>
            <person name="Thomas B.C."/>
            <person name="Sharon I."/>
            <person name="Castelle C.J."/>
            <person name="Singh A."/>
            <person name="Wilkins M.J."/>
            <person name="Williams K.H."/>
            <person name="Banfield J.F."/>
        </authorList>
    </citation>
    <scope>NUCLEOTIDE SEQUENCE [LARGE SCALE GENOMIC DNA]</scope>
</reference>
<dbReference type="InterPro" id="IPR045864">
    <property type="entry name" value="aa-tRNA-synth_II/BPL/LPL"/>
</dbReference>
<evidence type="ECO:0000256" key="8">
    <source>
        <dbReference type="ARBA" id="ARBA00047639"/>
    </source>
</evidence>
<keyword evidence="7 9" id="KW-0030">Aminoacyl-tRNA synthetase</keyword>
<dbReference type="InterPro" id="IPR041715">
    <property type="entry name" value="HisRS-like_core"/>
</dbReference>
<evidence type="ECO:0000256" key="9">
    <source>
        <dbReference type="HAMAP-Rule" id="MF_00127"/>
    </source>
</evidence>
<dbReference type="Gene3D" id="3.40.50.800">
    <property type="entry name" value="Anticodon-binding domain"/>
    <property type="match status" value="1"/>
</dbReference>
<proteinExistence type="inferred from homology"/>
<keyword evidence="4 9" id="KW-0067">ATP-binding</keyword>
<name>A0A0G0H7G6_9BACT</name>
<keyword evidence="5" id="KW-0694">RNA-binding</keyword>
<dbReference type="Pfam" id="PF03129">
    <property type="entry name" value="HGTP_anticodon"/>
    <property type="match status" value="1"/>
</dbReference>
<keyword evidence="9" id="KW-0963">Cytoplasm</keyword>
<comment type="subcellular location">
    <subcellularLocation>
        <location evidence="9">Cytoplasm</location>
    </subcellularLocation>
</comment>
<comment type="caution">
    <text evidence="11">The sequence shown here is derived from an EMBL/GenBank/DDBJ whole genome shotgun (WGS) entry which is preliminary data.</text>
</comment>
<dbReference type="EMBL" id="LBTH01000057">
    <property type="protein sequence ID" value="KKQ34485.1"/>
    <property type="molecule type" value="Genomic_DNA"/>
</dbReference>
<dbReference type="GO" id="GO:0004821">
    <property type="term" value="F:histidine-tRNA ligase activity"/>
    <property type="evidence" value="ECO:0007669"/>
    <property type="project" value="UniProtKB-UniRule"/>
</dbReference>
<dbReference type="Gene3D" id="3.30.930.10">
    <property type="entry name" value="Bira Bifunctional Protein, Domain 2"/>
    <property type="match status" value="1"/>
</dbReference>
<dbReference type="GO" id="GO:0005737">
    <property type="term" value="C:cytoplasm"/>
    <property type="evidence" value="ECO:0007669"/>
    <property type="project" value="UniProtKB-SubCell"/>
</dbReference>
<dbReference type="SMART" id="SM00863">
    <property type="entry name" value="tRNA_SAD"/>
    <property type="match status" value="1"/>
</dbReference>
<dbReference type="SUPFAM" id="SSF55681">
    <property type="entry name" value="Class II aaRS and biotin synthetases"/>
    <property type="match status" value="1"/>
</dbReference>
<organism evidence="11 12">
    <name type="scientific">candidate division WS6 bacterium GW2011_GWA2_37_6</name>
    <dbReference type="NCBI Taxonomy" id="1619087"/>
    <lineage>
        <taxon>Bacteria</taxon>
        <taxon>Candidatus Dojkabacteria</taxon>
    </lineage>
</organism>
<gene>
    <name evidence="9" type="primary">hisS</name>
    <name evidence="11" type="ORF">US52_C0057G0006</name>
</gene>
<dbReference type="SUPFAM" id="SSF52954">
    <property type="entry name" value="Class II aaRS ABD-related"/>
    <property type="match status" value="1"/>
</dbReference>
<keyword evidence="9" id="KW-0436">Ligase</keyword>
<dbReference type="PROSITE" id="PS50862">
    <property type="entry name" value="AA_TRNA_LIGASE_II"/>
    <property type="match status" value="1"/>
</dbReference>
<evidence type="ECO:0000256" key="3">
    <source>
        <dbReference type="ARBA" id="ARBA00022741"/>
    </source>
</evidence>
<dbReference type="EC" id="6.1.1.21" evidence="9"/>
<accession>A0A0G0H7G6</accession>
<dbReference type="NCBIfam" id="TIGR00442">
    <property type="entry name" value="hisS"/>
    <property type="match status" value="1"/>
</dbReference>
<dbReference type="CDD" id="cd00773">
    <property type="entry name" value="HisRS-like_core"/>
    <property type="match status" value="1"/>
</dbReference>
<dbReference type="Pfam" id="PF07973">
    <property type="entry name" value="tRNA_SAD"/>
    <property type="match status" value="1"/>
</dbReference>
<dbReference type="GO" id="GO:0000049">
    <property type="term" value="F:tRNA binding"/>
    <property type="evidence" value="ECO:0007669"/>
    <property type="project" value="UniProtKB-KW"/>
</dbReference>
<dbReference type="Proteomes" id="UP000034852">
    <property type="component" value="Unassembled WGS sequence"/>
</dbReference>
<evidence type="ECO:0000256" key="7">
    <source>
        <dbReference type="ARBA" id="ARBA00023146"/>
    </source>
</evidence>
<dbReference type="InterPro" id="IPR012947">
    <property type="entry name" value="tRNA_SAD"/>
</dbReference>